<evidence type="ECO:0000256" key="2">
    <source>
        <dbReference type="ARBA" id="ARBA00022630"/>
    </source>
</evidence>
<dbReference type="PROSITE" id="PS00557">
    <property type="entry name" value="FMN_HYDROXY_ACID_DH_1"/>
    <property type="match status" value="1"/>
</dbReference>
<keyword evidence="8" id="KW-1185">Reference proteome</keyword>
<dbReference type="Gene3D" id="3.20.20.70">
    <property type="entry name" value="Aldolase class I"/>
    <property type="match status" value="1"/>
</dbReference>
<dbReference type="EMBL" id="CP136511">
    <property type="protein sequence ID" value="WOD14626.1"/>
    <property type="molecule type" value="Genomic_DNA"/>
</dbReference>
<evidence type="ECO:0000259" key="6">
    <source>
        <dbReference type="PROSITE" id="PS51349"/>
    </source>
</evidence>
<dbReference type="PANTHER" id="PTHR10578:SF107">
    <property type="entry name" value="2-HYDROXYACID OXIDASE 1"/>
    <property type="match status" value="1"/>
</dbReference>
<reference evidence="7 8" key="1">
    <citation type="submission" date="2023-10" db="EMBL/GenBank/DDBJ databases">
        <title>Surface-active antibiotics is a multifunctional adaptation for post-fire microbes.</title>
        <authorList>
            <person name="Liu M.D."/>
            <person name="Du Y."/>
            <person name="Koupaei S.K."/>
            <person name="Kim N.R."/>
            <person name="Zhang W."/>
            <person name="Traxler M.F."/>
        </authorList>
    </citation>
    <scope>NUCLEOTIDE SEQUENCE [LARGE SCALE GENOMIC DNA]</scope>
    <source>
        <strain evidence="7 8">F3</strain>
    </source>
</reference>
<dbReference type="InterPro" id="IPR037396">
    <property type="entry name" value="FMN_HAD"/>
</dbReference>
<dbReference type="InterPro" id="IPR008259">
    <property type="entry name" value="FMN_hydac_DH_AS"/>
</dbReference>
<keyword evidence="2" id="KW-0285">Flavoprotein</keyword>
<evidence type="ECO:0000256" key="1">
    <source>
        <dbReference type="ARBA" id="ARBA00001917"/>
    </source>
</evidence>
<feature type="domain" description="FMN hydroxy acid dehydrogenase" evidence="6">
    <location>
        <begin position="1"/>
        <end position="381"/>
    </location>
</feature>
<proteinExistence type="inferred from homology"/>
<dbReference type="NCBIfam" id="NF008398">
    <property type="entry name" value="PRK11197.1"/>
    <property type="match status" value="1"/>
</dbReference>
<sequence>MTVIATIEDLRVLAEKRVPRMFYEYVDSGSWSESTYRANTEDFGHMKFRQRVAVNVERRNLKTRMAGQEVTMPLAIAPTGIAGMQRADGEILGARAAEKFGIPFVLSTMSVCSIEDIAEHTSAPFWFQLYVMRDRHFMVRLIDRAAAAKCAALVVTVDLQFHGVRLKEIRNGLSVPPKMTVSNLVSLLSKPRWCLDMAGTKRRTFGNIVGHAANVKDITSMSSWVSQQFDPTLSWDDVKWIRRRWPGKLIIKGIMCAEDARLAVDSGADAVVVSNHGGRQMDHAPSTIAALPAVVDAVGGETEVHIDGGIRSGQDLLKALALGAKAGYIGRSFLYGLAARGESGVTRCLEIIRQDLDLTLAFVGLDDVKAVDSSILVAGTY</sequence>
<dbReference type="Pfam" id="PF01070">
    <property type="entry name" value="FMN_dh"/>
    <property type="match status" value="1"/>
</dbReference>
<dbReference type="InterPro" id="IPR000262">
    <property type="entry name" value="FMN-dep_DH"/>
</dbReference>
<organism evidence="7 8">
    <name type="scientific">Paraburkholderia kirstenboschensis</name>
    <dbReference type="NCBI Taxonomy" id="1245436"/>
    <lineage>
        <taxon>Bacteria</taxon>
        <taxon>Pseudomonadati</taxon>
        <taxon>Pseudomonadota</taxon>
        <taxon>Betaproteobacteria</taxon>
        <taxon>Burkholderiales</taxon>
        <taxon>Burkholderiaceae</taxon>
        <taxon>Paraburkholderia</taxon>
    </lineage>
</organism>
<comment type="similarity">
    <text evidence="5">Belongs to the FMN-dependent alpha-hydroxy acid dehydrogenase family.</text>
</comment>
<accession>A0ABZ0EBN7</accession>
<dbReference type="RefSeq" id="WP_317016569.1">
    <property type="nucleotide sequence ID" value="NZ_CP136511.1"/>
</dbReference>
<dbReference type="PIRSF" id="PIRSF000138">
    <property type="entry name" value="Al-hdrx_acd_dh"/>
    <property type="match status" value="1"/>
</dbReference>
<name>A0ABZ0EBN7_9BURK</name>
<gene>
    <name evidence="7" type="ORF">RW095_04220</name>
</gene>
<evidence type="ECO:0000256" key="3">
    <source>
        <dbReference type="ARBA" id="ARBA00022643"/>
    </source>
</evidence>
<dbReference type="InterPro" id="IPR012133">
    <property type="entry name" value="Alpha-hydoxy_acid_DH_FMN"/>
</dbReference>
<evidence type="ECO:0000313" key="8">
    <source>
        <dbReference type="Proteomes" id="UP001302652"/>
    </source>
</evidence>
<dbReference type="InterPro" id="IPR013785">
    <property type="entry name" value="Aldolase_TIM"/>
</dbReference>
<protein>
    <submittedName>
        <fullName evidence="7">Alpha-hydroxy acid oxidase</fullName>
        <ecNumber evidence="7">1.-.-.-</ecNumber>
    </submittedName>
</protein>
<evidence type="ECO:0000313" key="7">
    <source>
        <dbReference type="EMBL" id="WOD14626.1"/>
    </source>
</evidence>
<evidence type="ECO:0000256" key="5">
    <source>
        <dbReference type="ARBA" id="ARBA00024042"/>
    </source>
</evidence>
<comment type="cofactor">
    <cofactor evidence="1">
        <name>FMN</name>
        <dbReference type="ChEBI" id="CHEBI:58210"/>
    </cofactor>
</comment>
<dbReference type="EC" id="1.-.-.-" evidence="7"/>
<dbReference type="CDD" id="cd02809">
    <property type="entry name" value="alpha_hydroxyacid_oxid_FMN"/>
    <property type="match status" value="1"/>
</dbReference>
<dbReference type="GO" id="GO:0016491">
    <property type="term" value="F:oxidoreductase activity"/>
    <property type="evidence" value="ECO:0007669"/>
    <property type="project" value="UniProtKB-KW"/>
</dbReference>
<dbReference type="PROSITE" id="PS51349">
    <property type="entry name" value="FMN_HYDROXY_ACID_DH_2"/>
    <property type="match status" value="1"/>
</dbReference>
<keyword evidence="3" id="KW-0288">FMN</keyword>
<dbReference type="SUPFAM" id="SSF51395">
    <property type="entry name" value="FMN-linked oxidoreductases"/>
    <property type="match status" value="1"/>
</dbReference>
<keyword evidence="4 7" id="KW-0560">Oxidoreductase</keyword>
<evidence type="ECO:0000256" key="4">
    <source>
        <dbReference type="ARBA" id="ARBA00023002"/>
    </source>
</evidence>
<dbReference type="PANTHER" id="PTHR10578">
    <property type="entry name" value="S -2-HYDROXY-ACID OXIDASE-RELATED"/>
    <property type="match status" value="1"/>
</dbReference>
<dbReference type="Proteomes" id="UP001302652">
    <property type="component" value="Chromosome 3"/>
</dbReference>